<dbReference type="KEGG" id="mgik:GO620_002655"/>
<dbReference type="Proteomes" id="UP000429232">
    <property type="component" value="Chromosome"/>
</dbReference>
<dbReference type="InterPro" id="IPR010982">
    <property type="entry name" value="Lambda_DNA-bd_dom_sf"/>
</dbReference>
<keyword evidence="3" id="KW-1185">Reference proteome</keyword>
<organism evidence="2 3">
    <name type="scientific">Mucilaginibacter ginkgonis</name>
    <dbReference type="NCBI Taxonomy" id="2682091"/>
    <lineage>
        <taxon>Bacteria</taxon>
        <taxon>Pseudomonadati</taxon>
        <taxon>Bacteroidota</taxon>
        <taxon>Sphingobacteriia</taxon>
        <taxon>Sphingobacteriales</taxon>
        <taxon>Sphingobacteriaceae</taxon>
        <taxon>Mucilaginibacter</taxon>
    </lineage>
</organism>
<dbReference type="RefSeq" id="WP_157522289.1">
    <property type="nucleotide sequence ID" value="NZ_CP066775.1"/>
</dbReference>
<feature type="domain" description="HTH cro/C1-type" evidence="1">
    <location>
        <begin position="86"/>
        <end position="115"/>
    </location>
</feature>
<evidence type="ECO:0000259" key="1">
    <source>
        <dbReference type="PROSITE" id="PS50943"/>
    </source>
</evidence>
<evidence type="ECO:0000313" key="2">
    <source>
        <dbReference type="EMBL" id="QQL50376.1"/>
    </source>
</evidence>
<accession>A0A6I4HVM7</accession>
<dbReference type="EMBL" id="CP066775">
    <property type="protein sequence ID" value="QQL50376.1"/>
    <property type="molecule type" value="Genomic_DNA"/>
</dbReference>
<dbReference type="PANTHER" id="PTHR40455:SF1">
    <property type="entry name" value="ANTITOXIN HIGA"/>
    <property type="match status" value="1"/>
</dbReference>
<dbReference type="AlphaFoldDB" id="A0A6I4HVM7"/>
<evidence type="ECO:0000313" key="3">
    <source>
        <dbReference type="Proteomes" id="UP000429232"/>
    </source>
</evidence>
<dbReference type="PANTHER" id="PTHR40455">
    <property type="entry name" value="ANTITOXIN HIGA"/>
    <property type="match status" value="1"/>
</dbReference>
<dbReference type="SUPFAM" id="SSF47413">
    <property type="entry name" value="lambda repressor-like DNA-binding domains"/>
    <property type="match status" value="1"/>
</dbReference>
<dbReference type="GO" id="GO:0006355">
    <property type="term" value="P:regulation of DNA-templated transcription"/>
    <property type="evidence" value="ECO:0007669"/>
    <property type="project" value="InterPro"/>
</dbReference>
<name>A0A6I4HVM7_9SPHI</name>
<dbReference type="InterPro" id="IPR039060">
    <property type="entry name" value="Antitox_HigA"/>
</dbReference>
<dbReference type="InterPro" id="IPR001387">
    <property type="entry name" value="Cro/C1-type_HTH"/>
</dbReference>
<sequence>MASFKILKNESDYNEAVNRAIEIFDAEPGNPHFDELEILGLLIKDYEDKHHPIPIPNPVEVIKYKLNEKGLKNKDLIPLMGSEGHVSAILSGKRRLTLDMVKDLVGFLDIPADKLLG</sequence>
<protein>
    <submittedName>
        <fullName evidence="2">Transcriptional regulator</fullName>
    </submittedName>
</protein>
<gene>
    <name evidence="2" type="ORF">GO620_002655</name>
</gene>
<dbReference type="GO" id="GO:0001046">
    <property type="term" value="F:core promoter sequence-specific DNA binding"/>
    <property type="evidence" value="ECO:0007669"/>
    <property type="project" value="TreeGrafter"/>
</dbReference>
<proteinExistence type="predicted"/>
<dbReference type="PROSITE" id="PS50943">
    <property type="entry name" value="HTH_CROC1"/>
    <property type="match status" value="1"/>
</dbReference>
<reference evidence="2 3" key="1">
    <citation type="submission" date="2020-12" db="EMBL/GenBank/DDBJ databases">
        <title>HMF7856_wgs.fasta genome submission.</title>
        <authorList>
            <person name="Kang H."/>
            <person name="Kim H."/>
            <person name="Joh K."/>
        </authorList>
    </citation>
    <scope>NUCLEOTIDE SEQUENCE [LARGE SCALE GENOMIC DNA]</scope>
    <source>
        <strain evidence="2 3">HMF7856</strain>
    </source>
</reference>
<dbReference type="Gene3D" id="1.10.260.40">
    <property type="entry name" value="lambda repressor-like DNA-binding domains"/>
    <property type="match status" value="1"/>
</dbReference>